<dbReference type="InterPro" id="IPR003595">
    <property type="entry name" value="Tyr_Pase_cat"/>
</dbReference>
<feature type="domain" description="Fibronectin type-III" evidence="11">
    <location>
        <begin position="1"/>
        <end position="94"/>
    </location>
</feature>
<keyword evidence="2" id="KW-0732">Signal</keyword>
<protein>
    <recommendedName>
        <fullName evidence="13">Protein-tyrosine-phosphatase</fullName>
    </recommendedName>
</protein>
<feature type="transmembrane region" description="Helical" evidence="8">
    <location>
        <begin position="313"/>
        <end position="338"/>
    </location>
</feature>
<evidence type="ECO:0008006" key="13">
    <source>
        <dbReference type="Google" id="ProtNLM"/>
    </source>
</evidence>
<dbReference type="SMART" id="SM00060">
    <property type="entry name" value="FN3"/>
    <property type="match status" value="3"/>
</dbReference>
<dbReference type="PANTHER" id="PTHR19134:SF540">
    <property type="entry name" value="TYROSINE-PROTEIN PHOSPHATASE 99A"/>
    <property type="match status" value="1"/>
</dbReference>
<evidence type="ECO:0000259" key="9">
    <source>
        <dbReference type="PROSITE" id="PS50055"/>
    </source>
</evidence>
<evidence type="ECO:0000256" key="2">
    <source>
        <dbReference type="ARBA" id="ARBA00022729"/>
    </source>
</evidence>
<name>A0AAW2HCY0_9NEOP</name>
<dbReference type="PROSITE" id="PS50853">
    <property type="entry name" value="FN3"/>
    <property type="match status" value="3"/>
</dbReference>
<accession>A0AAW2HCY0</accession>
<dbReference type="PROSITE" id="PS50056">
    <property type="entry name" value="TYR_PHOSPHATASE_2"/>
    <property type="match status" value="1"/>
</dbReference>
<dbReference type="InterPro" id="IPR029021">
    <property type="entry name" value="Prot-tyrosine_phosphatase-like"/>
</dbReference>
<dbReference type="EMBL" id="JARGDH010000005">
    <property type="protein sequence ID" value="KAL0267728.1"/>
    <property type="molecule type" value="Genomic_DNA"/>
</dbReference>
<evidence type="ECO:0000313" key="12">
    <source>
        <dbReference type="EMBL" id="KAL0267728.1"/>
    </source>
</evidence>
<evidence type="ECO:0000256" key="6">
    <source>
        <dbReference type="ARBA" id="ARBA00023136"/>
    </source>
</evidence>
<feature type="domain" description="Fibronectin type-III" evidence="11">
    <location>
        <begin position="187"/>
        <end position="298"/>
    </location>
</feature>
<gene>
    <name evidence="12" type="ORF">PYX00_009910</name>
</gene>
<keyword evidence="8" id="KW-0812">Transmembrane</keyword>
<dbReference type="InterPro" id="IPR050348">
    <property type="entry name" value="Protein-Tyr_Phosphatase"/>
</dbReference>
<dbReference type="InterPro" id="IPR003961">
    <property type="entry name" value="FN3_dom"/>
</dbReference>
<dbReference type="PROSITE" id="PS00383">
    <property type="entry name" value="TYR_PHOSPHATASE_1"/>
    <property type="match status" value="1"/>
</dbReference>
<keyword evidence="5" id="KW-0904">Protein phosphatase</keyword>
<dbReference type="InterPro" id="IPR016130">
    <property type="entry name" value="Tyr_Pase_AS"/>
</dbReference>
<dbReference type="GO" id="GO:0016020">
    <property type="term" value="C:membrane"/>
    <property type="evidence" value="ECO:0007669"/>
    <property type="project" value="UniProtKB-SubCell"/>
</dbReference>
<dbReference type="InterPro" id="IPR000242">
    <property type="entry name" value="PTP_cat"/>
</dbReference>
<dbReference type="SMART" id="SM00404">
    <property type="entry name" value="PTPc_motif"/>
    <property type="match status" value="2"/>
</dbReference>
<keyword evidence="4" id="KW-0378">Hydrolase</keyword>
<evidence type="ECO:0000256" key="8">
    <source>
        <dbReference type="SAM" id="Phobius"/>
    </source>
</evidence>
<feature type="domain" description="Tyrosine-protein phosphatase" evidence="9">
    <location>
        <begin position="694"/>
        <end position="948"/>
    </location>
</feature>
<evidence type="ECO:0000256" key="4">
    <source>
        <dbReference type="ARBA" id="ARBA00022801"/>
    </source>
</evidence>
<dbReference type="SMART" id="SM00194">
    <property type="entry name" value="PTPc"/>
    <property type="match status" value="2"/>
</dbReference>
<dbReference type="GO" id="GO:0048666">
    <property type="term" value="P:neuron development"/>
    <property type="evidence" value="ECO:0007669"/>
    <property type="project" value="UniProtKB-ARBA"/>
</dbReference>
<dbReference type="Gene3D" id="3.90.190.10">
    <property type="entry name" value="Protein tyrosine phosphatase superfamily"/>
    <property type="match status" value="2"/>
</dbReference>
<keyword evidence="3" id="KW-0677">Repeat</keyword>
<dbReference type="GO" id="GO:0004725">
    <property type="term" value="F:protein tyrosine phosphatase activity"/>
    <property type="evidence" value="ECO:0007669"/>
    <property type="project" value="UniProtKB-EC"/>
</dbReference>
<dbReference type="PRINTS" id="PR00700">
    <property type="entry name" value="PRTYPHPHTASE"/>
</dbReference>
<comment type="caution">
    <text evidence="12">The sequence shown here is derived from an EMBL/GenBank/DDBJ whole genome shotgun (WGS) entry which is preliminary data.</text>
</comment>
<dbReference type="SUPFAM" id="SSF52799">
    <property type="entry name" value="(Phosphotyrosine protein) phosphatases II"/>
    <property type="match status" value="2"/>
</dbReference>
<dbReference type="CDD" id="cd14550">
    <property type="entry name" value="R5-PTP-2"/>
    <property type="match status" value="1"/>
</dbReference>
<feature type="domain" description="Tyrosine specific protein phosphatases" evidence="10">
    <location>
        <begin position="576"/>
        <end position="650"/>
    </location>
</feature>
<feature type="domain" description="Tyrosine-protein phosphatase" evidence="9">
    <location>
        <begin position="395"/>
        <end position="659"/>
    </location>
</feature>
<keyword evidence="8" id="KW-1133">Transmembrane helix</keyword>
<dbReference type="PANTHER" id="PTHR19134">
    <property type="entry name" value="RECEPTOR-TYPE TYROSINE-PROTEIN PHOSPHATASE"/>
    <property type="match status" value="1"/>
</dbReference>
<comment type="subcellular location">
    <subcellularLocation>
        <location evidence="1">Membrane</location>
        <topology evidence="1">Single-pass membrane protein</topology>
    </subcellularLocation>
</comment>
<dbReference type="Gene3D" id="2.60.40.10">
    <property type="entry name" value="Immunoglobulins"/>
    <property type="match status" value="3"/>
</dbReference>
<dbReference type="CDD" id="cd14549">
    <property type="entry name" value="R5-PTPc-1"/>
    <property type="match status" value="1"/>
</dbReference>
<dbReference type="FunFam" id="3.90.190.10:FF:000013">
    <property type="entry name" value="receptor-type tyrosine-protein phosphatase zeta isoform X1"/>
    <property type="match status" value="1"/>
</dbReference>
<evidence type="ECO:0000256" key="1">
    <source>
        <dbReference type="ARBA" id="ARBA00004167"/>
    </source>
</evidence>
<organism evidence="12">
    <name type="scientific">Menopon gallinae</name>
    <name type="common">poultry shaft louse</name>
    <dbReference type="NCBI Taxonomy" id="328185"/>
    <lineage>
        <taxon>Eukaryota</taxon>
        <taxon>Metazoa</taxon>
        <taxon>Ecdysozoa</taxon>
        <taxon>Arthropoda</taxon>
        <taxon>Hexapoda</taxon>
        <taxon>Insecta</taxon>
        <taxon>Pterygota</taxon>
        <taxon>Neoptera</taxon>
        <taxon>Paraneoptera</taxon>
        <taxon>Psocodea</taxon>
        <taxon>Troctomorpha</taxon>
        <taxon>Phthiraptera</taxon>
        <taxon>Amblycera</taxon>
        <taxon>Menoponidae</taxon>
        <taxon>Menopon</taxon>
    </lineage>
</organism>
<dbReference type="AlphaFoldDB" id="A0AAW2HCY0"/>
<dbReference type="Pfam" id="PF00041">
    <property type="entry name" value="fn3"/>
    <property type="match status" value="3"/>
</dbReference>
<comment type="catalytic activity">
    <reaction evidence="7">
        <text>O-phospho-L-tyrosyl-[protein] + H2O = L-tyrosyl-[protein] + phosphate</text>
        <dbReference type="Rhea" id="RHEA:10684"/>
        <dbReference type="Rhea" id="RHEA-COMP:10136"/>
        <dbReference type="Rhea" id="RHEA-COMP:20101"/>
        <dbReference type="ChEBI" id="CHEBI:15377"/>
        <dbReference type="ChEBI" id="CHEBI:43474"/>
        <dbReference type="ChEBI" id="CHEBI:46858"/>
        <dbReference type="ChEBI" id="CHEBI:61978"/>
        <dbReference type="EC" id="3.1.3.48"/>
    </reaction>
</comment>
<evidence type="ECO:0000256" key="3">
    <source>
        <dbReference type="ARBA" id="ARBA00022737"/>
    </source>
</evidence>
<dbReference type="Pfam" id="PF00102">
    <property type="entry name" value="Y_phosphatase"/>
    <property type="match status" value="2"/>
</dbReference>
<dbReference type="PROSITE" id="PS50055">
    <property type="entry name" value="TYR_PHOSPHATASE_PTP"/>
    <property type="match status" value="2"/>
</dbReference>
<evidence type="ECO:0000256" key="5">
    <source>
        <dbReference type="ARBA" id="ARBA00022912"/>
    </source>
</evidence>
<dbReference type="FunFam" id="3.90.190.10:FF:000068">
    <property type="entry name" value="receptor-type tyrosine-protein phosphatase zeta"/>
    <property type="match status" value="1"/>
</dbReference>
<keyword evidence="6 8" id="KW-0472">Membrane</keyword>
<dbReference type="InterPro" id="IPR013783">
    <property type="entry name" value="Ig-like_fold"/>
</dbReference>
<dbReference type="InterPro" id="IPR036116">
    <property type="entry name" value="FN3_sf"/>
</dbReference>
<proteinExistence type="predicted"/>
<dbReference type="CDD" id="cd00063">
    <property type="entry name" value="FN3"/>
    <property type="match status" value="2"/>
</dbReference>
<sequence>MAYNTSSTSVHISWRAPHKSTIHGEFLGYRISYRPREKGDEDMKEIYIRDSNVDSHTIQNLETYTQYLVSVQVFNPEGPGPNATVLVMTDEGEPSKPLNLTVIKATSTKIELSWAKPEHENGDLKGYRIYFIDGNYTDVRSTRGPVLSYTLDGLKPYTEYKIWVKAYTLKNEGMQSDSVRFRTDVAGPSPPIITNLTCQSNNTIFIEWKRPRPSETYNSVDHYFIMYKSTDSDVYEERAINASEIDNITDTFQVLLTNLTTDTLYEVQLQAGTRSTYREKELIRGLPTGTRTISVKPDCDKYTPLLSQVPGELSAGMIAGLLCVIVAILVALFVLVIWKKCFRASYYYLDDPTALSVPTACDWDQQKENGVNTAIPIHLFAKHVAGLHADGDIGFSKEYETIQNSCTEGHTVINSQLPDNKMKNRYLNILAYDHTRVHLLPLPGQKKSTEYLNANYIDGFQRSRAYIGTQGPLPATFNCFWRMVWEQRVAIIVMITNLIERGRRKCDMYWPKEGTEVYGVISVTMVKEDIMATYTIRTFQIRHLRIKKKKSNVQERTVLQYHYTNWPDHGTPDHPLPILRFVSKSSAANPPDAGPIIVHCSAGVGRTGAYIVLDAMLKEIKAKREVNIYGFLRHIRTQRNFLVQTEEQYVFIHDALVEAIESGETNIHQGYLSRYLSTIVANPQCDKSLPGIVLDNQYKLVTAFRAEDYNMISARKPINMCKNRNNDIVPMECFRVHLTPKPGVDGSDYINATWLIGFHKMREFIITQTPLSNTVMDFWQMVWDHSAQTVVMLTNTENQELEPFWPSEQNVLEGENYKVKLVVESEQNGCIMRDFTLQSAQDDYDLPVRIFHYPSWPHSCSPLHHVFDLIRRVQEWNKETQHGPIIVIDRYGGNEAATFCLLTSVSKQLAHEGHVDIYMYAKLYHIRRPGIWPEVNDYLFLYEAIEALANSSGFTSGGGVTPTPVGLGPTPDIYISSNGHINGYVRFDSENGNETAITTENGFVCGENGFERSDSSNRVVQGNGNVSIMNSGSIEDNLHSAQ</sequence>
<dbReference type="InterPro" id="IPR000387">
    <property type="entry name" value="Tyr_Pase_dom"/>
</dbReference>
<evidence type="ECO:0000259" key="10">
    <source>
        <dbReference type="PROSITE" id="PS50056"/>
    </source>
</evidence>
<dbReference type="FunFam" id="2.60.40.10:FF:000028">
    <property type="entry name" value="Neuronal cell adhesion molecule"/>
    <property type="match status" value="1"/>
</dbReference>
<feature type="domain" description="Fibronectin type-III" evidence="11">
    <location>
        <begin position="96"/>
        <end position="186"/>
    </location>
</feature>
<evidence type="ECO:0000259" key="11">
    <source>
        <dbReference type="PROSITE" id="PS50853"/>
    </source>
</evidence>
<reference evidence="12" key="1">
    <citation type="journal article" date="2024" name="Gigascience">
        <title>Chromosome-level genome of the poultry shaft louse Menopon gallinae provides insight into the host-switching and adaptive evolution of parasitic lice.</title>
        <authorList>
            <person name="Xu Y."/>
            <person name="Ma L."/>
            <person name="Liu S."/>
            <person name="Liang Y."/>
            <person name="Liu Q."/>
            <person name="He Z."/>
            <person name="Tian L."/>
            <person name="Duan Y."/>
            <person name="Cai W."/>
            <person name="Li H."/>
            <person name="Song F."/>
        </authorList>
    </citation>
    <scope>NUCLEOTIDE SEQUENCE</scope>
    <source>
        <strain evidence="12">Cailab_2023a</strain>
    </source>
</reference>
<evidence type="ECO:0000256" key="7">
    <source>
        <dbReference type="ARBA" id="ARBA00051722"/>
    </source>
</evidence>
<dbReference type="SUPFAM" id="SSF49265">
    <property type="entry name" value="Fibronectin type III"/>
    <property type="match status" value="2"/>
</dbReference>